<evidence type="ECO:0000256" key="4">
    <source>
        <dbReference type="ARBA" id="ARBA00022679"/>
    </source>
</evidence>
<evidence type="ECO:0000313" key="12">
    <source>
        <dbReference type="EMBL" id="MBD1381326.1"/>
    </source>
</evidence>
<dbReference type="GO" id="GO:0016757">
    <property type="term" value="F:glycosyltransferase activity"/>
    <property type="evidence" value="ECO:0007669"/>
    <property type="project" value="UniProtKB-KW"/>
</dbReference>
<dbReference type="InterPro" id="IPR018365">
    <property type="entry name" value="Cell_cycle_FtsW-rel_CS"/>
</dbReference>
<dbReference type="GO" id="GO:0008360">
    <property type="term" value="P:regulation of cell shape"/>
    <property type="evidence" value="ECO:0007669"/>
    <property type="project" value="UniProtKB-KW"/>
</dbReference>
<accession>A0A926NHE2</accession>
<evidence type="ECO:0000313" key="13">
    <source>
        <dbReference type="Proteomes" id="UP000626844"/>
    </source>
</evidence>
<evidence type="ECO:0000256" key="5">
    <source>
        <dbReference type="ARBA" id="ARBA00022692"/>
    </source>
</evidence>
<dbReference type="InterPro" id="IPR001182">
    <property type="entry name" value="FtsW/RodA"/>
</dbReference>
<keyword evidence="13" id="KW-1185">Reference proteome</keyword>
<feature type="transmembrane region" description="Helical" evidence="11">
    <location>
        <begin position="324"/>
        <end position="346"/>
    </location>
</feature>
<keyword evidence="4" id="KW-0808">Transferase</keyword>
<feature type="transmembrane region" description="Helical" evidence="11">
    <location>
        <begin position="79"/>
        <end position="100"/>
    </location>
</feature>
<organism evidence="12 13">
    <name type="scientific">Metabacillus arenae</name>
    <dbReference type="NCBI Taxonomy" id="2771434"/>
    <lineage>
        <taxon>Bacteria</taxon>
        <taxon>Bacillati</taxon>
        <taxon>Bacillota</taxon>
        <taxon>Bacilli</taxon>
        <taxon>Bacillales</taxon>
        <taxon>Bacillaceae</taxon>
        <taxon>Metabacillus</taxon>
    </lineage>
</organism>
<evidence type="ECO:0000256" key="3">
    <source>
        <dbReference type="ARBA" id="ARBA00022676"/>
    </source>
</evidence>
<evidence type="ECO:0000256" key="10">
    <source>
        <dbReference type="ARBA" id="ARBA00023316"/>
    </source>
</evidence>
<dbReference type="PANTHER" id="PTHR30474">
    <property type="entry name" value="CELL CYCLE PROTEIN"/>
    <property type="match status" value="1"/>
</dbReference>
<dbReference type="GO" id="GO:0071555">
    <property type="term" value="P:cell wall organization"/>
    <property type="evidence" value="ECO:0007669"/>
    <property type="project" value="UniProtKB-KW"/>
</dbReference>
<reference evidence="12" key="1">
    <citation type="submission" date="2020-09" db="EMBL/GenBank/DDBJ databases">
        <title>A novel bacterium of genus Bacillus, isolated from South China Sea.</title>
        <authorList>
            <person name="Huang H."/>
            <person name="Mo K."/>
            <person name="Hu Y."/>
        </authorList>
    </citation>
    <scope>NUCLEOTIDE SEQUENCE</scope>
    <source>
        <strain evidence="12">IB182487</strain>
    </source>
</reference>
<keyword evidence="3" id="KW-0328">Glycosyltransferase</keyword>
<evidence type="ECO:0000256" key="7">
    <source>
        <dbReference type="ARBA" id="ARBA00022984"/>
    </source>
</evidence>
<dbReference type="EMBL" id="JACXAI010000017">
    <property type="protein sequence ID" value="MBD1381326.1"/>
    <property type="molecule type" value="Genomic_DNA"/>
</dbReference>
<keyword evidence="9 11" id="KW-0472">Membrane</keyword>
<proteinExistence type="predicted"/>
<feature type="transmembrane region" description="Helical" evidence="11">
    <location>
        <begin position="46"/>
        <end position="67"/>
    </location>
</feature>
<dbReference type="GO" id="GO:0015648">
    <property type="term" value="F:lipid-linked peptidoglycan transporter activity"/>
    <property type="evidence" value="ECO:0007669"/>
    <property type="project" value="TreeGrafter"/>
</dbReference>
<sequence length="391" mass="43678">MDKENQSFYSRFDYQLAFLLFLLFCASMVAIYAAQSTSGQYEGGNYLIRQIVWYIVGGIIVAIVMYFDSEQLQRVTWYLYGFGLFLLGLLVILPESIVPTINGARSWFQIPGLSLQPSEFVKVFVILALSQIITTHHQKYLNKSLQTDFILLVKMGITAVVPIMFIMKQPDLGTSLVILAILAGMTFVSGISWKIITFISLSITLVGTTVLYLVIQAPEFLNEYLGIKQYQLGRIYSWLNPEVYKSGEGYHLLNSLKAIGSGQVFGKGLGTGDVYIPENHTDFIFSVIGEQFGFIGTSIVLSIFFLLVYHLVKVAMETTESFNSYLCAGVISMIVFHVFQNAGMTIGLLPITGIPLPFISYGGSSMMGSMFAIGLIFGIRYHHRVYMFSND</sequence>
<comment type="subcellular location">
    <subcellularLocation>
        <location evidence="1">Membrane</location>
        <topology evidence="1">Multi-pass membrane protein</topology>
    </subcellularLocation>
</comment>
<dbReference type="NCBIfam" id="TIGR02210">
    <property type="entry name" value="rodA_shape"/>
    <property type="match status" value="1"/>
</dbReference>
<dbReference type="Pfam" id="PF01098">
    <property type="entry name" value="FTSW_RODA_SPOVE"/>
    <property type="match status" value="1"/>
</dbReference>
<feature type="transmembrane region" description="Helical" evidence="11">
    <location>
        <begin position="149"/>
        <end position="166"/>
    </location>
</feature>
<comment type="caution">
    <text evidence="12">The sequence shown here is derived from an EMBL/GenBank/DDBJ whole genome shotgun (WGS) entry which is preliminary data.</text>
</comment>
<name>A0A926NHE2_9BACI</name>
<keyword evidence="2" id="KW-1003">Cell membrane</keyword>
<dbReference type="PANTHER" id="PTHR30474:SF1">
    <property type="entry name" value="PEPTIDOGLYCAN GLYCOSYLTRANSFERASE MRDB"/>
    <property type="match status" value="1"/>
</dbReference>
<keyword evidence="8 11" id="KW-1133">Transmembrane helix</keyword>
<dbReference type="RefSeq" id="WP_191158922.1">
    <property type="nucleotide sequence ID" value="NZ_JACXAI010000017.1"/>
</dbReference>
<keyword evidence="7" id="KW-0573">Peptidoglycan synthesis</keyword>
<keyword evidence="10" id="KW-0961">Cell wall biogenesis/degradation</keyword>
<feature type="transmembrane region" description="Helical" evidence="11">
    <location>
        <begin position="292"/>
        <end position="312"/>
    </location>
</feature>
<evidence type="ECO:0000256" key="1">
    <source>
        <dbReference type="ARBA" id="ARBA00004141"/>
    </source>
</evidence>
<dbReference type="GO" id="GO:0051301">
    <property type="term" value="P:cell division"/>
    <property type="evidence" value="ECO:0007669"/>
    <property type="project" value="InterPro"/>
</dbReference>
<dbReference type="GO" id="GO:0009252">
    <property type="term" value="P:peptidoglycan biosynthetic process"/>
    <property type="evidence" value="ECO:0007669"/>
    <property type="project" value="UniProtKB-KW"/>
</dbReference>
<dbReference type="Proteomes" id="UP000626844">
    <property type="component" value="Unassembled WGS sequence"/>
</dbReference>
<evidence type="ECO:0000256" key="6">
    <source>
        <dbReference type="ARBA" id="ARBA00022960"/>
    </source>
</evidence>
<evidence type="ECO:0000256" key="8">
    <source>
        <dbReference type="ARBA" id="ARBA00022989"/>
    </source>
</evidence>
<dbReference type="AlphaFoldDB" id="A0A926NHE2"/>
<dbReference type="GO" id="GO:0005886">
    <property type="term" value="C:plasma membrane"/>
    <property type="evidence" value="ECO:0007669"/>
    <property type="project" value="TreeGrafter"/>
</dbReference>
<protein>
    <submittedName>
        <fullName evidence="12">Rod shape-determining protein RodA</fullName>
    </submittedName>
</protein>
<dbReference type="GO" id="GO:0032153">
    <property type="term" value="C:cell division site"/>
    <property type="evidence" value="ECO:0007669"/>
    <property type="project" value="TreeGrafter"/>
</dbReference>
<feature type="transmembrane region" description="Helical" evidence="11">
    <location>
        <begin position="172"/>
        <end position="188"/>
    </location>
</feature>
<keyword evidence="6" id="KW-0133">Cell shape</keyword>
<evidence type="ECO:0000256" key="9">
    <source>
        <dbReference type="ARBA" id="ARBA00023136"/>
    </source>
</evidence>
<feature type="transmembrane region" description="Helical" evidence="11">
    <location>
        <begin position="195"/>
        <end position="215"/>
    </location>
</feature>
<dbReference type="PROSITE" id="PS00428">
    <property type="entry name" value="FTSW_RODA_SPOVE"/>
    <property type="match status" value="1"/>
</dbReference>
<feature type="transmembrane region" description="Helical" evidence="11">
    <location>
        <begin position="358"/>
        <end position="379"/>
    </location>
</feature>
<evidence type="ECO:0000256" key="2">
    <source>
        <dbReference type="ARBA" id="ARBA00022475"/>
    </source>
</evidence>
<keyword evidence="5 11" id="KW-0812">Transmembrane</keyword>
<feature type="transmembrane region" description="Helical" evidence="11">
    <location>
        <begin position="12"/>
        <end position="34"/>
    </location>
</feature>
<evidence type="ECO:0000256" key="11">
    <source>
        <dbReference type="SAM" id="Phobius"/>
    </source>
</evidence>
<gene>
    <name evidence="12" type="primary">rodA</name>
    <name evidence="12" type="ORF">IC621_13885</name>
</gene>
<dbReference type="InterPro" id="IPR011923">
    <property type="entry name" value="RodA/MrdB"/>
</dbReference>